<keyword evidence="1" id="KW-0732">Signal</keyword>
<protein>
    <submittedName>
        <fullName evidence="2">Uncharacterized protein</fullName>
    </submittedName>
</protein>
<evidence type="ECO:0000313" key="2">
    <source>
        <dbReference type="EMBL" id="MBD0383997.1"/>
    </source>
</evidence>
<feature type="chain" id="PRO_5039044419" evidence="1">
    <location>
        <begin position="27"/>
        <end position="271"/>
    </location>
</feature>
<organism evidence="2 3">
    <name type="scientific">Paenibacillus sedimenti</name>
    <dbReference type="NCBI Taxonomy" id="2770274"/>
    <lineage>
        <taxon>Bacteria</taxon>
        <taxon>Bacillati</taxon>
        <taxon>Bacillota</taxon>
        <taxon>Bacilli</taxon>
        <taxon>Bacillales</taxon>
        <taxon>Paenibacillaceae</taxon>
        <taxon>Paenibacillus</taxon>
    </lineage>
</organism>
<dbReference type="Proteomes" id="UP000650466">
    <property type="component" value="Unassembled WGS sequence"/>
</dbReference>
<dbReference type="AlphaFoldDB" id="A0A926QMS3"/>
<gene>
    <name evidence="2" type="ORF">ICC18_28495</name>
</gene>
<dbReference type="RefSeq" id="WP_188177774.1">
    <property type="nucleotide sequence ID" value="NZ_JACVVD010000014.1"/>
</dbReference>
<feature type="signal peptide" evidence="1">
    <location>
        <begin position="1"/>
        <end position="26"/>
    </location>
</feature>
<dbReference type="EMBL" id="JACVVD010000014">
    <property type="protein sequence ID" value="MBD0383997.1"/>
    <property type="molecule type" value="Genomic_DNA"/>
</dbReference>
<evidence type="ECO:0000313" key="3">
    <source>
        <dbReference type="Proteomes" id="UP000650466"/>
    </source>
</evidence>
<evidence type="ECO:0000256" key="1">
    <source>
        <dbReference type="SAM" id="SignalP"/>
    </source>
</evidence>
<proteinExistence type="predicted"/>
<name>A0A926QMS3_9BACL</name>
<reference evidence="2" key="1">
    <citation type="submission" date="2020-09" db="EMBL/GenBank/DDBJ databases">
        <title>Draft Genome Sequence of Paenibacillus sp. WST5.</title>
        <authorList>
            <person name="Bao Z."/>
        </authorList>
    </citation>
    <scope>NUCLEOTIDE SEQUENCE</scope>
    <source>
        <strain evidence="2">WST5</strain>
    </source>
</reference>
<sequence>MKKFISSKALLAVFLLALAAPATVSAAASLEITPSMQSSLDKTIAGATQSQASKIKSQYNEFLTFQNQDKDWDAKISALYKENVEKETALNKQIKEIDAAKLAKLEAEVTQARERYKPLFSHYTALNKQIEAARLLKNKDLNSMLRFQANALRIPVQLARMDIKAEEEASREAKDKTSKTMKKIRGTLADIDPINVQIKAKKGAIRTTETSITPLWSAFKQAVKKGDAQGILSSLAPLISLSRQINEEKEKIIKLETKISEIIAIAKAQVP</sequence>
<keyword evidence="3" id="KW-1185">Reference proteome</keyword>
<comment type="caution">
    <text evidence="2">The sequence shown here is derived from an EMBL/GenBank/DDBJ whole genome shotgun (WGS) entry which is preliminary data.</text>
</comment>
<accession>A0A926QMS3</accession>